<feature type="domain" description="Amino acid transporter transmembrane" evidence="8">
    <location>
        <begin position="2"/>
        <end position="115"/>
    </location>
</feature>
<reference evidence="9 10" key="1">
    <citation type="submission" date="2024-07" db="EMBL/GenBank/DDBJ databases">
        <title>Chromosome-level genome assembly of the water stick insect Ranatra chinensis (Heteroptera: Nepidae).</title>
        <authorList>
            <person name="Liu X."/>
        </authorList>
    </citation>
    <scope>NUCLEOTIDE SEQUENCE [LARGE SCALE GENOMIC DNA]</scope>
    <source>
        <strain evidence="9">Cailab_2021Rc</strain>
        <tissue evidence="9">Muscle</tissue>
    </source>
</reference>
<evidence type="ECO:0000256" key="6">
    <source>
        <dbReference type="ARBA" id="ARBA00023136"/>
    </source>
</evidence>
<dbReference type="PANTHER" id="PTHR22950:SF646">
    <property type="entry name" value="SODIUM-COUPLED NEUTRAL AMINO ACID TRANSPORTER 10-RELATED"/>
    <property type="match status" value="1"/>
</dbReference>
<name>A0ABD0YQS0_9HEMI</name>
<proteinExistence type="predicted"/>
<evidence type="ECO:0000259" key="8">
    <source>
        <dbReference type="Pfam" id="PF01490"/>
    </source>
</evidence>
<feature type="transmembrane region" description="Helical" evidence="7">
    <location>
        <begin position="61"/>
        <end position="79"/>
    </location>
</feature>
<dbReference type="GO" id="GO:0006865">
    <property type="term" value="P:amino acid transport"/>
    <property type="evidence" value="ECO:0007669"/>
    <property type="project" value="UniProtKB-KW"/>
</dbReference>
<comment type="caution">
    <text evidence="9">The sequence shown here is derived from an EMBL/GenBank/DDBJ whole genome shotgun (WGS) entry which is preliminary data.</text>
</comment>
<feature type="transmembrane region" description="Helical" evidence="7">
    <location>
        <begin position="14"/>
        <end position="40"/>
    </location>
</feature>
<keyword evidence="6 7" id="KW-0472">Membrane</keyword>
<sequence length="138" mass="15131">MNFSPTLTSDVVKIGFVLSVAVSFPLVIFPCRASLYSLLFSKGHTQQHELTGSAHIPETKFQCITLLIVTCSLITGLLIPNIELVLGLVGSTIGVFICLVFPAVIFVTLSTRNTNERLLAKVKVSNNLCSFYYIFSEE</sequence>
<comment type="subcellular location">
    <subcellularLocation>
        <location evidence="1">Membrane</location>
        <topology evidence="1">Multi-pass membrane protein</topology>
    </subcellularLocation>
</comment>
<dbReference type="PANTHER" id="PTHR22950">
    <property type="entry name" value="AMINO ACID TRANSPORTER"/>
    <property type="match status" value="1"/>
</dbReference>
<keyword evidence="2" id="KW-0813">Transport</keyword>
<evidence type="ECO:0000256" key="7">
    <source>
        <dbReference type="SAM" id="Phobius"/>
    </source>
</evidence>
<evidence type="ECO:0000256" key="3">
    <source>
        <dbReference type="ARBA" id="ARBA00022692"/>
    </source>
</evidence>
<keyword evidence="5 7" id="KW-1133">Transmembrane helix</keyword>
<keyword evidence="10" id="KW-1185">Reference proteome</keyword>
<evidence type="ECO:0000256" key="4">
    <source>
        <dbReference type="ARBA" id="ARBA00022970"/>
    </source>
</evidence>
<evidence type="ECO:0000256" key="2">
    <source>
        <dbReference type="ARBA" id="ARBA00022448"/>
    </source>
</evidence>
<dbReference type="Pfam" id="PF01490">
    <property type="entry name" value="Aa_trans"/>
    <property type="match status" value="1"/>
</dbReference>
<evidence type="ECO:0000256" key="5">
    <source>
        <dbReference type="ARBA" id="ARBA00022989"/>
    </source>
</evidence>
<evidence type="ECO:0000313" key="9">
    <source>
        <dbReference type="EMBL" id="KAL1128842.1"/>
    </source>
</evidence>
<organism evidence="9 10">
    <name type="scientific">Ranatra chinensis</name>
    <dbReference type="NCBI Taxonomy" id="642074"/>
    <lineage>
        <taxon>Eukaryota</taxon>
        <taxon>Metazoa</taxon>
        <taxon>Ecdysozoa</taxon>
        <taxon>Arthropoda</taxon>
        <taxon>Hexapoda</taxon>
        <taxon>Insecta</taxon>
        <taxon>Pterygota</taxon>
        <taxon>Neoptera</taxon>
        <taxon>Paraneoptera</taxon>
        <taxon>Hemiptera</taxon>
        <taxon>Heteroptera</taxon>
        <taxon>Panheteroptera</taxon>
        <taxon>Nepomorpha</taxon>
        <taxon>Nepidae</taxon>
        <taxon>Ranatrinae</taxon>
        <taxon>Ranatra</taxon>
    </lineage>
</organism>
<dbReference type="GO" id="GO:0016020">
    <property type="term" value="C:membrane"/>
    <property type="evidence" value="ECO:0007669"/>
    <property type="project" value="UniProtKB-SubCell"/>
</dbReference>
<accession>A0ABD0YQS0</accession>
<keyword evidence="3 7" id="KW-0812">Transmembrane</keyword>
<evidence type="ECO:0000313" key="10">
    <source>
        <dbReference type="Proteomes" id="UP001558652"/>
    </source>
</evidence>
<dbReference type="Proteomes" id="UP001558652">
    <property type="component" value="Unassembled WGS sequence"/>
</dbReference>
<evidence type="ECO:0000256" key="1">
    <source>
        <dbReference type="ARBA" id="ARBA00004141"/>
    </source>
</evidence>
<keyword evidence="4" id="KW-0029">Amino-acid transport</keyword>
<dbReference type="InterPro" id="IPR013057">
    <property type="entry name" value="AA_transpt_TM"/>
</dbReference>
<feature type="transmembrane region" description="Helical" evidence="7">
    <location>
        <begin position="85"/>
        <end position="109"/>
    </location>
</feature>
<gene>
    <name evidence="9" type="ORF">AAG570_013376</name>
</gene>
<dbReference type="AlphaFoldDB" id="A0ABD0YQS0"/>
<protein>
    <recommendedName>
        <fullName evidence="8">Amino acid transporter transmembrane domain-containing protein</fullName>
    </recommendedName>
</protein>
<dbReference type="EMBL" id="JBFDAA010000009">
    <property type="protein sequence ID" value="KAL1128842.1"/>
    <property type="molecule type" value="Genomic_DNA"/>
</dbReference>